<dbReference type="Proteomes" id="UP000244037">
    <property type="component" value="Unassembled WGS sequence"/>
</dbReference>
<name>A0A8E2VI08_9RHOB</name>
<dbReference type="EMBL" id="QAYC01000017">
    <property type="protein sequence ID" value="PTW44272.1"/>
    <property type="molecule type" value="Genomic_DNA"/>
</dbReference>
<evidence type="ECO:0000259" key="1">
    <source>
        <dbReference type="Pfam" id="PF13468"/>
    </source>
</evidence>
<organism evidence="2 3">
    <name type="scientific">Rhodovulum kholense</name>
    <dbReference type="NCBI Taxonomy" id="453584"/>
    <lineage>
        <taxon>Bacteria</taxon>
        <taxon>Pseudomonadati</taxon>
        <taxon>Pseudomonadota</taxon>
        <taxon>Alphaproteobacteria</taxon>
        <taxon>Rhodobacterales</taxon>
        <taxon>Paracoccaceae</taxon>
        <taxon>Rhodovulum</taxon>
    </lineage>
</organism>
<keyword evidence="3" id="KW-1185">Reference proteome</keyword>
<dbReference type="Pfam" id="PF13468">
    <property type="entry name" value="Glyoxalase_3"/>
    <property type="match status" value="1"/>
</dbReference>
<dbReference type="OrthoDB" id="8451710at2"/>
<dbReference type="RefSeq" id="WP_108028425.1">
    <property type="nucleotide sequence ID" value="NZ_QAYC01000017.1"/>
</dbReference>
<evidence type="ECO:0000313" key="3">
    <source>
        <dbReference type="Proteomes" id="UP000244037"/>
    </source>
</evidence>
<dbReference type="InterPro" id="IPR025870">
    <property type="entry name" value="Glyoxalase-like_dom"/>
</dbReference>
<evidence type="ECO:0000313" key="2">
    <source>
        <dbReference type="EMBL" id="PTW44272.1"/>
    </source>
</evidence>
<comment type="caution">
    <text evidence="2">The sequence shown here is derived from an EMBL/GenBank/DDBJ whole genome shotgun (WGS) entry which is preliminary data.</text>
</comment>
<sequence>MLELDHLAIAAATLDEGVAAVEAALGVRLAVGGRHEAMGTHNRLLRLSPALYLEVIAIDPEAPPPGRARWFGLDRFRGRPRPAAWVARTANLTAALPQAPAGTGRPMDFARGDLRWRMAVPEDGELPFDGLFPALIEWQGGLHPVAMLPDTGCRLVGLELYHPRADALCHALEGLLDDPLVAVHPAPEPALRALIDTPHGRRILE</sequence>
<proteinExistence type="predicted"/>
<feature type="domain" description="Glyoxalase-like" evidence="1">
    <location>
        <begin position="4"/>
        <end position="175"/>
    </location>
</feature>
<dbReference type="Gene3D" id="3.10.180.10">
    <property type="entry name" value="2,3-Dihydroxybiphenyl 1,2-Dioxygenase, domain 1"/>
    <property type="match status" value="1"/>
</dbReference>
<accession>A0A8E2VI08</accession>
<reference evidence="2 3" key="1">
    <citation type="submission" date="2018-04" db="EMBL/GenBank/DDBJ databases">
        <title>Genomic Encyclopedia of Archaeal and Bacterial Type Strains, Phase II (KMG-II): from individual species to whole genera.</title>
        <authorList>
            <person name="Goeker M."/>
        </authorList>
    </citation>
    <scope>NUCLEOTIDE SEQUENCE [LARGE SCALE GENOMIC DNA]</scope>
    <source>
        <strain evidence="2 3">DSM 19783</strain>
    </source>
</reference>
<dbReference type="InterPro" id="IPR029068">
    <property type="entry name" value="Glyas_Bleomycin-R_OHBP_Dase"/>
</dbReference>
<dbReference type="AlphaFoldDB" id="A0A8E2VI08"/>
<protein>
    <submittedName>
        <fullName evidence="2">Glyoxalase-like protein</fullName>
    </submittedName>
</protein>
<gene>
    <name evidence="2" type="ORF">C8N38_1176</name>
</gene>